<evidence type="ECO:0000256" key="1">
    <source>
        <dbReference type="ARBA" id="ARBA00022737"/>
    </source>
</evidence>
<proteinExistence type="predicted"/>
<dbReference type="Gene3D" id="1.25.40.20">
    <property type="entry name" value="Ankyrin repeat-containing domain"/>
    <property type="match status" value="1"/>
</dbReference>
<evidence type="ECO:0000256" key="2">
    <source>
        <dbReference type="ARBA" id="ARBA00023043"/>
    </source>
</evidence>
<dbReference type="AlphaFoldDB" id="A0A7R9Z3K8"/>
<keyword evidence="2" id="KW-0040">ANK repeat</keyword>
<dbReference type="EMBL" id="HBED01012015">
    <property type="protein sequence ID" value="CAD8302559.1"/>
    <property type="molecule type" value="Transcribed_RNA"/>
</dbReference>
<dbReference type="GO" id="GO:0051017">
    <property type="term" value="P:actin filament bundle assembly"/>
    <property type="evidence" value="ECO:0007669"/>
    <property type="project" value="TreeGrafter"/>
</dbReference>
<name>A0A7R9Z3K8_9STRA</name>
<dbReference type="InterPro" id="IPR036770">
    <property type="entry name" value="Ankyrin_rpt-contain_sf"/>
</dbReference>
<dbReference type="PANTHER" id="PTHR24153">
    <property type="entry name" value="ESPIN"/>
    <property type="match status" value="1"/>
</dbReference>
<keyword evidence="1" id="KW-0677">Repeat</keyword>
<protein>
    <submittedName>
        <fullName evidence="3">Uncharacterized protein</fullName>
    </submittedName>
</protein>
<dbReference type="GO" id="GO:0005737">
    <property type="term" value="C:cytoplasm"/>
    <property type="evidence" value="ECO:0007669"/>
    <property type="project" value="TreeGrafter"/>
</dbReference>
<organism evidence="3">
    <name type="scientific">Pseudictyota dubia</name>
    <dbReference type="NCBI Taxonomy" id="2749911"/>
    <lineage>
        <taxon>Eukaryota</taxon>
        <taxon>Sar</taxon>
        <taxon>Stramenopiles</taxon>
        <taxon>Ochrophyta</taxon>
        <taxon>Bacillariophyta</taxon>
        <taxon>Mediophyceae</taxon>
        <taxon>Biddulphiophycidae</taxon>
        <taxon>Eupodiscales</taxon>
        <taxon>Odontellaceae</taxon>
        <taxon>Pseudictyota</taxon>
    </lineage>
</organism>
<dbReference type="InterPro" id="IPR052420">
    <property type="entry name" value="Espin/Espin-like"/>
</dbReference>
<dbReference type="SMART" id="SM00248">
    <property type="entry name" value="ANK"/>
    <property type="match status" value="3"/>
</dbReference>
<sequence length="236" mass="26803">MNKENKKLTQRNMSFCTPVTTSHTIPKRRIQHKNKRHTSTIAEKTKWRSLMAHLNSLEREDRAAELSSLRGPMGWNVLHMLCWNAAPLDIIGRVANICPDLVSEVDLLGRTPLHIALCFFAPNLEVVSFLLTVDRAALSIQDKHGKTPLAYACENAGKADVTTDMRRSLIKALVKANPYTIFVEDNEGISPIERALCSNAPMGIVETLQRYSMYMRRQECAERYRKAVKTNRTHTQ</sequence>
<dbReference type="GO" id="GO:0051015">
    <property type="term" value="F:actin filament binding"/>
    <property type="evidence" value="ECO:0007669"/>
    <property type="project" value="TreeGrafter"/>
</dbReference>
<dbReference type="InterPro" id="IPR002110">
    <property type="entry name" value="Ankyrin_rpt"/>
</dbReference>
<evidence type="ECO:0000313" key="3">
    <source>
        <dbReference type="EMBL" id="CAD8302559.1"/>
    </source>
</evidence>
<dbReference type="SUPFAM" id="SSF48403">
    <property type="entry name" value="Ankyrin repeat"/>
    <property type="match status" value="1"/>
</dbReference>
<accession>A0A7R9Z3K8</accession>
<gene>
    <name evidence="3" type="ORF">TDUB1175_LOCUS5989</name>
</gene>
<reference evidence="3" key="1">
    <citation type="submission" date="2021-01" db="EMBL/GenBank/DDBJ databases">
        <authorList>
            <person name="Corre E."/>
            <person name="Pelletier E."/>
            <person name="Niang G."/>
            <person name="Scheremetjew M."/>
            <person name="Finn R."/>
            <person name="Kale V."/>
            <person name="Holt S."/>
            <person name="Cochrane G."/>
            <person name="Meng A."/>
            <person name="Brown T."/>
            <person name="Cohen L."/>
        </authorList>
    </citation>
    <scope>NUCLEOTIDE SEQUENCE</scope>
    <source>
        <strain evidence="3">CCMP147</strain>
    </source>
</reference>
<dbReference type="PANTHER" id="PTHR24153:SF8">
    <property type="entry name" value="FORKED, ISOFORM F"/>
    <property type="match status" value="1"/>
</dbReference>
<dbReference type="Pfam" id="PF12796">
    <property type="entry name" value="Ank_2"/>
    <property type="match status" value="1"/>
</dbReference>